<dbReference type="PANTHER" id="PTHR30614">
    <property type="entry name" value="MEMBRANE COMPONENT OF AMINO ACID ABC TRANSPORTER"/>
    <property type="match status" value="1"/>
</dbReference>
<dbReference type="GO" id="GO:0022857">
    <property type="term" value="F:transmembrane transporter activity"/>
    <property type="evidence" value="ECO:0007669"/>
    <property type="project" value="InterPro"/>
</dbReference>
<dbReference type="Gene3D" id="1.10.3720.10">
    <property type="entry name" value="MetI-like"/>
    <property type="match status" value="1"/>
</dbReference>
<dbReference type="InterPro" id="IPR043429">
    <property type="entry name" value="ArtM/GltK/GlnP/TcyL/YhdX-like"/>
</dbReference>
<evidence type="ECO:0000313" key="11">
    <source>
        <dbReference type="Proteomes" id="UP000246303"/>
    </source>
</evidence>
<feature type="transmembrane region" description="Helical" evidence="9">
    <location>
        <begin position="62"/>
        <end position="82"/>
    </location>
</feature>
<dbReference type="Proteomes" id="UP000246303">
    <property type="component" value="Unassembled WGS sequence"/>
</dbReference>
<dbReference type="InterPro" id="IPR010065">
    <property type="entry name" value="AA_ABC_transptr_permease_3TM"/>
</dbReference>
<evidence type="ECO:0000256" key="8">
    <source>
        <dbReference type="ARBA" id="ARBA00023136"/>
    </source>
</evidence>
<comment type="subcellular location">
    <subcellularLocation>
        <location evidence="1 9">Cell membrane</location>
        <topology evidence="1 9">Multi-pass membrane protein</topology>
    </subcellularLocation>
</comment>
<comment type="caution">
    <text evidence="10">The sequence shown here is derived from an EMBL/GenBank/DDBJ whole genome shotgun (WGS) entry which is preliminary data.</text>
</comment>
<feature type="transmembrane region" description="Helical" evidence="9">
    <location>
        <begin position="170"/>
        <end position="189"/>
    </location>
</feature>
<evidence type="ECO:0000256" key="7">
    <source>
        <dbReference type="ARBA" id="ARBA00022989"/>
    </source>
</evidence>
<dbReference type="EMBL" id="QHLZ01000001">
    <property type="protein sequence ID" value="PXA69241.1"/>
    <property type="molecule type" value="Genomic_DNA"/>
</dbReference>
<dbReference type="Pfam" id="PF00528">
    <property type="entry name" value="BPD_transp_1"/>
    <property type="match status" value="1"/>
</dbReference>
<reference evidence="10 11" key="1">
    <citation type="submission" date="2018-05" db="EMBL/GenBank/DDBJ databases">
        <title>Genetic diversity of glacier-inhabiting Cryobacterium bacteria in China and description of Cryobacterium mengkeensis sp. nov. and Arthrobacter glacialis sp. nov.</title>
        <authorList>
            <person name="Liu Q."/>
            <person name="Xin Y.-H."/>
        </authorList>
    </citation>
    <scope>NUCLEOTIDE SEQUENCE [LARGE SCALE GENOMIC DNA]</scope>
    <source>
        <strain evidence="10 11">GP3</strain>
    </source>
</reference>
<feature type="transmembrane region" description="Helical" evidence="9">
    <location>
        <begin position="28"/>
        <end position="55"/>
    </location>
</feature>
<dbReference type="AlphaFoldDB" id="A0A2V3DVA8"/>
<evidence type="ECO:0000313" key="10">
    <source>
        <dbReference type="EMBL" id="PXA69241.1"/>
    </source>
</evidence>
<evidence type="ECO:0000256" key="2">
    <source>
        <dbReference type="ARBA" id="ARBA00010072"/>
    </source>
</evidence>
<feature type="transmembrane region" description="Helical" evidence="9">
    <location>
        <begin position="201"/>
        <end position="226"/>
    </location>
</feature>
<dbReference type="GO" id="GO:0006865">
    <property type="term" value="P:amino acid transport"/>
    <property type="evidence" value="ECO:0007669"/>
    <property type="project" value="UniProtKB-KW"/>
</dbReference>
<evidence type="ECO:0000256" key="5">
    <source>
        <dbReference type="ARBA" id="ARBA00022692"/>
    </source>
</evidence>
<feature type="transmembrane region" description="Helical" evidence="9">
    <location>
        <begin position="331"/>
        <end position="350"/>
    </location>
</feature>
<feature type="transmembrane region" description="Helical" evidence="9">
    <location>
        <begin position="113"/>
        <end position="133"/>
    </location>
</feature>
<evidence type="ECO:0000256" key="9">
    <source>
        <dbReference type="RuleBase" id="RU363032"/>
    </source>
</evidence>
<accession>A0A2V3DVA8</accession>
<proteinExistence type="inferred from homology"/>
<keyword evidence="4" id="KW-1003">Cell membrane</keyword>
<keyword evidence="7 9" id="KW-1133">Transmembrane helix</keyword>
<protein>
    <submittedName>
        <fullName evidence="10">Amino acid ABC transporter permease</fullName>
    </submittedName>
</protein>
<comment type="similarity">
    <text evidence="2">Belongs to the binding-protein-dependent transport system permease family. HisMQ subfamily.</text>
</comment>
<keyword evidence="5 9" id="KW-0812">Transmembrane</keyword>
<name>A0A2V3DVA8_9MICC</name>
<dbReference type="CDD" id="cd06261">
    <property type="entry name" value="TM_PBP2"/>
    <property type="match status" value="1"/>
</dbReference>
<dbReference type="PANTHER" id="PTHR30614:SF20">
    <property type="entry name" value="GLUTAMINE TRANSPORT SYSTEM PERMEASE PROTEIN GLNP"/>
    <property type="match status" value="1"/>
</dbReference>
<organism evidence="10 11">
    <name type="scientific">Arthrobacter psychrochitiniphilus</name>
    <dbReference type="NCBI Taxonomy" id="291045"/>
    <lineage>
        <taxon>Bacteria</taxon>
        <taxon>Bacillati</taxon>
        <taxon>Actinomycetota</taxon>
        <taxon>Actinomycetes</taxon>
        <taxon>Micrococcales</taxon>
        <taxon>Micrococcaceae</taxon>
        <taxon>Arthrobacter</taxon>
    </lineage>
</organism>
<dbReference type="OrthoDB" id="92598at2"/>
<gene>
    <name evidence="10" type="ORF">CVS29_01340</name>
</gene>
<keyword evidence="8 9" id="KW-0472">Membrane</keyword>
<evidence type="ECO:0000256" key="3">
    <source>
        <dbReference type="ARBA" id="ARBA00022448"/>
    </source>
</evidence>
<dbReference type="InterPro" id="IPR035906">
    <property type="entry name" value="MetI-like_sf"/>
</dbReference>
<dbReference type="InterPro" id="IPR000515">
    <property type="entry name" value="MetI-like"/>
</dbReference>
<dbReference type="SUPFAM" id="SSF161098">
    <property type="entry name" value="MetI-like"/>
    <property type="match status" value="1"/>
</dbReference>
<dbReference type="PROSITE" id="PS50928">
    <property type="entry name" value="ABC_TM1"/>
    <property type="match status" value="1"/>
</dbReference>
<feature type="transmembrane region" description="Helical" evidence="9">
    <location>
        <begin position="238"/>
        <end position="257"/>
    </location>
</feature>
<evidence type="ECO:0000256" key="1">
    <source>
        <dbReference type="ARBA" id="ARBA00004651"/>
    </source>
</evidence>
<dbReference type="NCBIfam" id="TIGR01726">
    <property type="entry name" value="HEQRo_perm_3TM"/>
    <property type="match status" value="1"/>
</dbReference>
<sequence length="372" mass="39756">MSTTNPTTAGDSLQKSSLHAPPPTVTPFTIAAVAVVALTAAVSYYALIWLFAYIYPNGASGLFTALFVALWLAALIPLIPAVQAMGRSQKANALLRSHDVVGARHHAALGREAALTSMGYSAAILVLATLVAFVSTKDGAIASTFLRPAFIAQAFSDVLAAFWVNVRVALGAEVLVLVLGLGIAIMRMLPGRAGRPLRVLAILYTDIFRAIPGIIVLYLVGFGLSLAEVPFFKDLPPIWLAIFALTLTYSAYVAEVYRAGLDSIHRSQWAAARSLGLSYPQALRTVIIPQAVRRVIPPLLNDFIGLQKDTALIGVMGVIDAFTQSRLIGSAVFNLSPVTVVAIIFVVVTIPQSRFVDRMLEKDQARQRSGSS</sequence>
<keyword evidence="6" id="KW-0029">Amino-acid transport</keyword>
<dbReference type="RefSeq" id="WP_110104528.1">
    <property type="nucleotide sequence ID" value="NZ_JACBZZ010000001.1"/>
</dbReference>
<keyword evidence="11" id="KW-1185">Reference proteome</keyword>
<keyword evidence="3 9" id="KW-0813">Transport</keyword>
<evidence type="ECO:0000256" key="6">
    <source>
        <dbReference type="ARBA" id="ARBA00022970"/>
    </source>
</evidence>
<dbReference type="GO" id="GO:0043190">
    <property type="term" value="C:ATP-binding cassette (ABC) transporter complex"/>
    <property type="evidence" value="ECO:0007669"/>
    <property type="project" value="InterPro"/>
</dbReference>
<evidence type="ECO:0000256" key="4">
    <source>
        <dbReference type="ARBA" id="ARBA00022475"/>
    </source>
</evidence>